<dbReference type="PANTHER" id="PTHR21310">
    <property type="entry name" value="AMINOGLYCOSIDE PHOSPHOTRANSFERASE-RELATED-RELATED"/>
    <property type="match status" value="1"/>
</dbReference>
<feature type="domain" description="Aminoglycoside phosphotransferase" evidence="1">
    <location>
        <begin position="74"/>
        <end position="309"/>
    </location>
</feature>
<dbReference type="GeneID" id="36574608"/>
<accession>A0A2T3B6W4</accession>
<name>A0A2T3B6W4_AMORE</name>
<dbReference type="OrthoDB" id="3473881at2759"/>
<dbReference type="Gene3D" id="3.30.200.20">
    <property type="entry name" value="Phosphorylase Kinase, domain 1"/>
    <property type="match status" value="1"/>
</dbReference>
<sequence length="447" mass="51184">MPKYYLDFNEQFRSEAARHKPNKDAFRERVHGYAIELVRSVCARDDLCAMTRTIIGGFHICIFFDITSANERTKKWVLRVPIPGEHGGDLLDEKFRSEVATMKYLSANVAIPIPRLVAYGLSNGPHPGGDHFMIMEHAEGDILARDLSQLSQWSEERIETLYSSLSDILLELWNHPFQRIGSIALQEDGEPDIVNLTRPLMLEFNNVELDGVSISSAIPPHRTFGKATEYFSSLADLQMSMLVHQRNNIESKEEWDFKFTNRVDFKRAMRNFVDNRWDNGPFVLFLGDLSPQNILVNESGSVTAILDLEWTSIRPIQAIGPPVWLSGIVCGDVIVRDADRLRRFKSRYEQFVKIFERQEDRRFQEHRSAFPDMRLSDIMKTGLSSGRYWFSEAAGSFYGFDGLFHFALSSHILHANDSSHSMMGIVASWIERMKLSGLRTPEPFHGS</sequence>
<protein>
    <recommendedName>
        <fullName evidence="1">Aminoglycoside phosphotransferase domain-containing protein</fullName>
    </recommendedName>
</protein>
<organism evidence="2 3">
    <name type="scientific">Amorphotheca resinae ATCC 22711</name>
    <dbReference type="NCBI Taxonomy" id="857342"/>
    <lineage>
        <taxon>Eukaryota</taxon>
        <taxon>Fungi</taxon>
        <taxon>Dikarya</taxon>
        <taxon>Ascomycota</taxon>
        <taxon>Pezizomycotina</taxon>
        <taxon>Leotiomycetes</taxon>
        <taxon>Helotiales</taxon>
        <taxon>Amorphothecaceae</taxon>
        <taxon>Amorphotheca</taxon>
    </lineage>
</organism>
<dbReference type="InParanoid" id="A0A2T3B6W4"/>
<dbReference type="AlphaFoldDB" id="A0A2T3B6W4"/>
<evidence type="ECO:0000313" key="3">
    <source>
        <dbReference type="Proteomes" id="UP000241818"/>
    </source>
</evidence>
<dbReference type="PANTHER" id="PTHR21310:SF37">
    <property type="entry name" value="AMINOGLYCOSIDE PHOSPHOTRANSFERASE DOMAIN-CONTAINING PROTEIN"/>
    <property type="match status" value="1"/>
</dbReference>
<gene>
    <name evidence="2" type="ORF">M430DRAFT_34327</name>
</gene>
<reference evidence="2 3" key="1">
    <citation type="journal article" date="2018" name="New Phytol.">
        <title>Comparative genomics and transcriptomics depict ericoid mycorrhizal fungi as versatile saprotrophs and plant mutualists.</title>
        <authorList>
            <person name="Martino E."/>
            <person name="Morin E."/>
            <person name="Grelet G.A."/>
            <person name="Kuo A."/>
            <person name="Kohler A."/>
            <person name="Daghino S."/>
            <person name="Barry K.W."/>
            <person name="Cichocki N."/>
            <person name="Clum A."/>
            <person name="Dockter R.B."/>
            <person name="Hainaut M."/>
            <person name="Kuo R.C."/>
            <person name="LaButti K."/>
            <person name="Lindahl B.D."/>
            <person name="Lindquist E.A."/>
            <person name="Lipzen A."/>
            <person name="Khouja H.R."/>
            <person name="Magnuson J."/>
            <person name="Murat C."/>
            <person name="Ohm R.A."/>
            <person name="Singer S.W."/>
            <person name="Spatafora J.W."/>
            <person name="Wang M."/>
            <person name="Veneault-Fourrey C."/>
            <person name="Henrissat B."/>
            <person name="Grigoriev I.V."/>
            <person name="Martin F.M."/>
            <person name="Perotto S."/>
        </authorList>
    </citation>
    <scope>NUCLEOTIDE SEQUENCE [LARGE SCALE GENOMIC DNA]</scope>
    <source>
        <strain evidence="2 3">ATCC 22711</strain>
    </source>
</reference>
<evidence type="ECO:0000313" key="2">
    <source>
        <dbReference type="EMBL" id="PSS22473.1"/>
    </source>
</evidence>
<dbReference type="InterPro" id="IPR002575">
    <property type="entry name" value="Aminoglycoside_PTrfase"/>
</dbReference>
<dbReference type="RefSeq" id="XP_024722628.1">
    <property type="nucleotide sequence ID" value="XM_024866527.1"/>
</dbReference>
<dbReference type="InterPro" id="IPR011009">
    <property type="entry name" value="Kinase-like_dom_sf"/>
</dbReference>
<keyword evidence="3" id="KW-1185">Reference proteome</keyword>
<dbReference type="InterPro" id="IPR051678">
    <property type="entry name" value="AGP_Transferase"/>
</dbReference>
<dbReference type="Pfam" id="PF01636">
    <property type="entry name" value="APH"/>
    <property type="match status" value="1"/>
</dbReference>
<evidence type="ECO:0000259" key="1">
    <source>
        <dbReference type="Pfam" id="PF01636"/>
    </source>
</evidence>
<dbReference type="SUPFAM" id="SSF56112">
    <property type="entry name" value="Protein kinase-like (PK-like)"/>
    <property type="match status" value="1"/>
</dbReference>
<dbReference type="Proteomes" id="UP000241818">
    <property type="component" value="Unassembled WGS sequence"/>
</dbReference>
<dbReference type="EMBL" id="KZ679009">
    <property type="protein sequence ID" value="PSS22473.1"/>
    <property type="molecule type" value="Genomic_DNA"/>
</dbReference>
<proteinExistence type="predicted"/>